<dbReference type="Pfam" id="PF10714">
    <property type="entry name" value="LEA_6"/>
    <property type="match status" value="1"/>
</dbReference>
<dbReference type="Proteomes" id="UP001159364">
    <property type="component" value="Linkage Group LG06"/>
</dbReference>
<gene>
    <name evidence="2" type="ORF">K2173_007407</name>
</gene>
<sequence length="86" mass="9277">MEQQQGNKEQASIRRNEELESEAESREGGLPLETSPYLQYTDLEDYKSNAYGTQGHLQVKRDQGGGATEGPTLSGDAAKTVSGDTA</sequence>
<feature type="compositionally biased region" description="Basic and acidic residues" evidence="1">
    <location>
        <begin position="11"/>
        <end position="27"/>
    </location>
</feature>
<evidence type="ECO:0000313" key="3">
    <source>
        <dbReference type="Proteomes" id="UP001159364"/>
    </source>
</evidence>
<evidence type="ECO:0000256" key="1">
    <source>
        <dbReference type="SAM" id="MobiDB-lite"/>
    </source>
</evidence>
<dbReference type="EMBL" id="JAIWQS010000006">
    <property type="protein sequence ID" value="KAJ8762251.1"/>
    <property type="molecule type" value="Genomic_DNA"/>
</dbReference>
<organism evidence="2 3">
    <name type="scientific">Erythroxylum novogranatense</name>
    <dbReference type="NCBI Taxonomy" id="1862640"/>
    <lineage>
        <taxon>Eukaryota</taxon>
        <taxon>Viridiplantae</taxon>
        <taxon>Streptophyta</taxon>
        <taxon>Embryophyta</taxon>
        <taxon>Tracheophyta</taxon>
        <taxon>Spermatophyta</taxon>
        <taxon>Magnoliopsida</taxon>
        <taxon>eudicotyledons</taxon>
        <taxon>Gunneridae</taxon>
        <taxon>Pentapetalae</taxon>
        <taxon>rosids</taxon>
        <taxon>fabids</taxon>
        <taxon>Malpighiales</taxon>
        <taxon>Erythroxylaceae</taxon>
        <taxon>Erythroxylum</taxon>
    </lineage>
</organism>
<feature type="region of interest" description="Disordered" evidence="1">
    <location>
        <begin position="1"/>
        <end position="86"/>
    </location>
</feature>
<keyword evidence="3" id="KW-1185">Reference proteome</keyword>
<protein>
    <submittedName>
        <fullName evidence="2">Uncharacterized protein</fullName>
    </submittedName>
</protein>
<dbReference type="AlphaFoldDB" id="A0AAV8T636"/>
<comment type="caution">
    <text evidence="2">The sequence shown here is derived from an EMBL/GenBank/DDBJ whole genome shotgun (WGS) entry which is preliminary data.</text>
</comment>
<feature type="compositionally biased region" description="Polar residues" evidence="1">
    <location>
        <begin position="1"/>
        <end position="10"/>
    </location>
</feature>
<accession>A0AAV8T636</accession>
<proteinExistence type="predicted"/>
<evidence type="ECO:0000313" key="2">
    <source>
        <dbReference type="EMBL" id="KAJ8762251.1"/>
    </source>
</evidence>
<reference evidence="2 3" key="1">
    <citation type="submission" date="2021-09" db="EMBL/GenBank/DDBJ databases">
        <title>Genomic insights and catalytic innovation underlie evolution of tropane alkaloids biosynthesis.</title>
        <authorList>
            <person name="Wang Y.-J."/>
            <person name="Tian T."/>
            <person name="Huang J.-P."/>
            <person name="Huang S.-X."/>
        </authorList>
    </citation>
    <scope>NUCLEOTIDE SEQUENCE [LARGE SCALE GENOMIC DNA]</scope>
    <source>
        <strain evidence="2">KIB-2018</strain>
        <tissue evidence="2">Leaf</tissue>
    </source>
</reference>
<dbReference type="InterPro" id="IPR018930">
    <property type="entry name" value="LEA-18"/>
</dbReference>
<name>A0AAV8T636_9ROSI</name>